<dbReference type="EMBL" id="LQXD01000159">
    <property type="protein sequence ID" value="OIJ08726.1"/>
    <property type="molecule type" value="Genomic_DNA"/>
</dbReference>
<accession>A0A1S2L8Q4</accession>
<dbReference type="PANTHER" id="PTHR38663">
    <property type="match status" value="1"/>
</dbReference>
<keyword evidence="1" id="KW-1133">Transmembrane helix</keyword>
<gene>
    <name evidence="2" type="ORF">AWH56_18560</name>
</gene>
<protein>
    <submittedName>
        <fullName evidence="2">Uncharacterized protein</fullName>
    </submittedName>
</protein>
<organism evidence="2">
    <name type="scientific">Anaerobacillus isosaccharinicus</name>
    <dbReference type="NCBI Taxonomy" id="1532552"/>
    <lineage>
        <taxon>Bacteria</taxon>
        <taxon>Bacillati</taxon>
        <taxon>Bacillota</taxon>
        <taxon>Bacilli</taxon>
        <taxon>Bacillales</taxon>
        <taxon>Bacillaceae</taxon>
        <taxon>Anaerobacillus</taxon>
    </lineage>
</organism>
<name>A0A1S2L8Q4_9BACI</name>
<sequence>MISHNYHPFYFKIVIISFCIVAYKFVRSKLLSSNLHSIYTISPKPSLEWEEGLYLLGALAELQLGPVARNISGARRGAERIITSF</sequence>
<dbReference type="AlphaFoldDB" id="A0A1S2L8Q4"/>
<reference evidence="2" key="1">
    <citation type="submission" date="2016-10" db="EMBL/GenBank/DDBJ databases">
        <title>Draft genome sequences of four alkaliphilic bacteria belonging to the Anaerobacillus genus.</title>
        <authorList>
            <person name="Bassil N.M."/>
            <person name="Lloyd J.R."/>
        </authorList>
    </citation>
    <scope>NUCLEOTIDE SEQUENCE [LARGE SCALE GENOMIC DNA]</scope>
    <source>
        <strain evidence="2">NB2006</strain>
    </source>
</reference>
<evidence type="ECO:0000256" key="1">
    <source>
        <dbReference type="SAM" id="Phobius"/>
    </source>
</evidence>
<keyword evidence="1" id="KW-0812">Transmembrane</keyword>
<dbReference type="PANTHER" id="PTHR38663:SF1">
    <property type="entry name" value="L-ORNITHINE N(5)-MONOOXYGENASE"/>
    <property type="match status" value="1"/>
</dbReference>
<evidence type="ECO:0000313" key="2">
    <source>
        <dbReference type="EMBL" id="OIJ08726.1"/>
    </source>
</evidence>
<feature type="transmembrane region" description="Helical" evidence="1">
    <location>
        <begin position="6"/>
        <end position="26"/>
    </location>
</feature>
<keyword evidence="1" id="KW-0472">Membrane</keyword>
<comment type="caution">
    <text evidence="2">The sequence shown here is derived from an EMBL/GenBank/DDBJ whole genome shotgun (WGS) entry which is preliminary data.</text>
</comment>
<proteinExistence type="predicted"/>